<accession>A0ABD3GKL0</accession>
<keyword evidence="4" id="KW-1185">Reference proteome</keyword>
<name>A0ABD3GKL0_9MARC</name>
<proteinExistence type="predicted"/>
<feature type="region of interest" description="Disordered" evidence="1">
    <location>
        <begin position="320"/>
        <end position="372"/>
    </location>
</feature>
<evidence type="ECO:0000313" key="3">
    <source>
        <dbReference type="EMBL" id="KAL3679493.1"/>
    </source>
</evidence>
<dbReference type="AlphaFoldDB" id="A0ABD3GKL0"/>
<organism evidence="3 4">
    <name type="scientific">Riccia sorocarpa</name>
    <dbReference type="NCBI Taxonomy" id="122646"/>
    <lineage>
        <taxon>Eukaryota</taxon>
        <taxon>Viridiplantae</taxon>
        <taxon>Streptophyta</taxon>
        <taxon>Embryophyta</taxon>
        <taxon>Marchantiophyta</taxon>
        <taxon>Marchantiopsida</taxon>
        <taxon>Marchantiidae</taxon>
        <taxon>Marchantiales</taxon>
        <taxon>Ricciaceae</taxon>
        <taxon>Riccia</taxon>
    </lineage>
</organism>
<feature type="compositionally biased region" description="Polar residues" evidence="1">
    <location>
        <begin position="320"/>
        <end position="338"/>
    </location>
</feature>
<feature type="compositionally biased region" description="Polar residues" evidence="1">
    <location>
        <begin position="355"/>
        <end position="364"/>
    </location>
</feature>
<dbReference type="Pfam" id="PF13966">
    <property type="entry name" value="zf-RVT"/>
    <property type="match status" value="1"/>
</dbReference>
<feature type="compositionally biased region" description="Low complexity" evidence="1">
    <location>
        <begin position="339"/>
        <end position="354"/>
    </location>
</feature>
<sequence>MPLAPMTIPPWVHQTGCDVATPARNFKYLGISTSCPVSERSISEEEDIMVEIQELESWTQEQQWGEITLLEAEGWCWRDGSEGFKWNKDIGLWVKKISKRQVFSEVLDDRWNLQREEGSWKTRWRLLWAMKVSYRKKMWLWKVLQRGFFTGSRAAEMRVSDGFCDRCQGQVESLEHIFWQCRVLSIRMEELRRLGAIPEEAHSLINWIDISLVRARRDTSSVSVLTNWTYTLWREKNDQIFQGKVRAAPTGRILQNAYREVDAYPAYNASEATFAIYRTTKETIAGWVLTWTAARIGRQAEQQIGGSPNMRQDCELTSVEGDSTATTNATHETIPSLGSSTATSSTSTRTTTSSVGPQGSTSYGGSEGSVAA</sequence>
<dbReference type="EMBL" id="JBJQOH010000007">
    <property type="protein sequence ID" value="KAL3679493.1"/>
    <property type="molecule type" value="Genomic_DNA"/>
</dbReference>
<dbReference type="Proteomes" id="UP001633002">
    <property type="component" value="Unassembled WGS sequence"/>
</dbReference>
<protein>
    <recommendedName>
        <fullName evidence="2">Reverse transcriptase zinc-binding domain-containing protein</fullName>
    </recommendedName>
</protein>
<feature type="domain" description="Reverse transcriptase zinc-binding" evidence="2">
    <location>
        <begin position="110"/>
        <end position="183"/>
    </location>
</feature>
<reference evidence="3 4" key="1">
    <citation type="submission" date="2024-09" db="EMBL/GenBank/DDBJ databases">
        <title>Chromosome-scale assembly of Riccia sorocarpa.</title>
        <authorList>
            <person name="Paukszto L."/>
        </authorList>
    </citation>
    <scope>NUCLEOTIDE SEQUENCE [LARGE SCALE GENOMIC DNA]</scope>
    <source>
        <strain evidence="3">LP-2024</strain>
        <tissue evidence="3">Aerial parts of the thallus</tissue>
    </source>
</reference>
<evidence type="ECO:0000313" key="4">
    <source>
        <dbReference type="Proteomes" id="UP001633002"/>
    </source>
</evidence>
<dbReference type="InterPro" id="IPR026960">
    <property type="entry name" value="RVT-Znf"/>
</dbReference>
<evidence type="ECO:0000259" key="2">
    <source>
        <dbReference type="Pfam" id="PF13966"/>
    </source>
</evidence>
<gene>
    <name evidence="3" type="ORF">R1sor_022449</name>
</gene>
<evidence type="ECO:0000256" key="1">
    <source>
        <dbReference type="SAM" id="MobiDB-lite"/>
    </source>
</evidence>
<comment type="caution">
    <text evidence="3">The sequence shown here is derived from an EMBL/GenBank/DDBJ whole genome shotgun (WGS) entry which is preliminary data.</text>
</comment>